<feature type="compositionally biased region" description="Basic residues" evidence="1">
    <location>
        <begin position="164"/>
        <end position="174"/>
    </location>
</feature>
<protein>
    <submittedName>
        <fullName evidence="2">Uncharacterized protein</fullName>
    </submittedName>
</protein>
<evidence type="ECO:0000313" key="3">
    <source>
        <dbReference type="Proteomes" id="UP001347796"/>
    </source>
</evidence>
<gene>
    <name evidence="2" type="ORF">SNE40_015508</name>
</gene>
<organism evidence="2 3">
    <name type="scientific">Patella caerulea</name>
    <name type="common">Rayed Mediterranean limpet</name>
    <dbReference type="NCBI Taxonomy" id="87958"/>
    <lineage>
        <taxon>Eukaryota</taxon>
        <taxon>Metazoa</taxon>
        <taxon>Spiralia</taxon>
        <taxon>Lophotrochozoa</taxon>
        <taxon>Mollusca</taxon>
        <taxon>Gastropoda</taxon>
        <taxon>Patellogastropoda</taxon>
        <taxon>Patelloidea</taxon>
        <taxon>Patellidae</taxon>
        <taxon>Patella</taxon>
    </lineage>
</organism>
<feature type="region of interest" description="Disordered" evidence="1">
    <location>
        <begin position="24"/>
        <end position="47"/>
    </location>
</feature>
<feature type="compositionally biased region" description="Basic and acidic residues" evidence="1">
    <location>
        <begin position="188"/>
        <end position="206"/>
    </location>
</feature>
<dbReference type="InterPro" id="IPR036770">
    <property type="entry name" value="Ankyrin_rpt-contain_sf"/>
</dbReference>
<proteinExistence type="predicted"/>
<feature type="region of interest" description="Disordered" evidence="1">
    <location>
        <begin position="236"/>
        <end position="369"/>
    </location>
</feature>
<feature type="compositionally biased region" description="Acidic residues" evidence="1">
    <location>
        <begin position="32"/>
        <end position="47"/>
    </location>
</feature>
<dbReference type="Gene3D" id="1.25.40.20">
    <property type="entry name" value="Ankyrin repeat-containing domain"/>
    <property type="match status" value="1"/>
</dbReference>
<keyword evidence="3" id="KW-1185">Reference proteome</keyword>
<dbReference type="AlphaFoldDB" id="A0AAN8JI47"/>
<evidence type="ECO:0000313" key="2">
    <source>
        <dbReference type="EMBL" id="KAK6177400.1"/>
    </source>
</evidence>
<comment type="caution">
    <text evidence="2">The sequence shown here is derived from an EMBL/GenBank/DDBJ whole genome shotgun (WGS) entry which is preliminary data.</text>
</comment>
<evidence type="ECO:0000256" key="1">
    <source>
        <dbReference type="SAM" id="MobiDB-lite"/>
    </source>
</evidence>
<accession>A0AAN8JI47</accession>
<name>A0AAN8JI47_PATCE</name>
<dbReference type="EMBL" id="JAZGQO010000010">
    <property type="protein sequence ID" value="KAK6177400.1"/>
    <property type="molecule type" value="Genomic_DNA"/>
</dbReference>
<reference evidence="2 3" key="1">
    <citation type="submission" date="2024-01" db="EMBL/GenBank/DDBJ databases">
        <title>The genome of the rayed Mediterranean limpet Patella caerulea (Linnaeus, 1758).</title>
        <authorList>
            <person name="Anh-Thu Weber A."/>
            <person name="Halstead-Nussloch G."/>
        </authorList>
    </citation>
    <scope>NUCLEOTIDE SEQUENCE [LARGE SCALE GENOMIC DNA]</scope>
    <source>
        <strain evidence="2">AATW-2023a</strain>
        <tissue evidence="2">Whole specimen</tissue>
    </source>
</reference>
<dbReference type="SUPFAM" id="SSF48403">
    <property type="entry name" value="Ankyrin repeat"/>
    <property type="match status" value="1"/>
</dbReference>
<feature type="compositionally biased region" description="Polar residues" evidence="1">
    <location>
        <begin position="308"/>
        <end position="331"/>
    </location>
</feature>
<sequence>MSEESYRFTGRSRSSVELRRRPIISVEKYREDSDDGDEDDDDDEVDDEMTLEEKQSMYTAVKLGDIERLEELLEKPNGDIKMILYNENLIMTAIRNDQEEMAEFLLDNGADRNHTLLLIGNPDAGLASMEKYEYTCRQMAYDHGMYNIVEIIDVMNNDLFPGVKPRHRTPRYRREKPPTPHLPTPDVSDFREQDSDSSAKLEKNDKVNNMNKVDKIKRKTKKLMKRVSADLISMLDDSDDSDAVDSKSQKSWRTHSSGAKNHRRRRRVHSSSEDVNKSKPTKSASNYSVRSMDRDSGVFSVEPEKSLIQRSASSISTSQNTERSVPKTPQKNIKDSKSSAKKPNLPSIKETGLHQDKDTKFQNQQEKADAVKPTFKLNRRFRPKLYHGKHRVARASKPMYPFQYVTDHSRCLTRGAYPESNPKDWKKVHILGSYCYERDRWSAVKSADQADYNINPEHCNNSAKKLYSSRSSGQQCTDANDVIYERKSDKYVFKEISLSKRKLNPSFRRAYTSLDFVTIPIDCGLREKRTHSTVPYIIAQDQEKSGVCKDNNLLFSTGF</sequence>
<feature type="compositionally biased region" description="Basic and acidic residues" evidence="1">
    <location>
        <begin position="291"/>
        <end position="307"/>
    </location>
</feature>
<dbReference type="Proteomes" id="UP001347796">
    <property type="component" value="Unassembled WGS sequence"/>
</dbReference>
<feature type="compositionally biased region" description="Basic and acidic residues" evidence="1">
    <location>
        <begin position="351"/>
        <end position="369"/>
    </location>
</feature>
<feature type="compositionally biased region" description="Basic residues" evidence="1">
    <location>
        <begin position="260"/>
        <end position="269"/>
    </location>
</feature>
<feature type="region of interest" description="Disordered" evidence="1">
    <location>
        <begin position="160"/>
        <end position="222"/>
    </location>
</feature>